<comment type="caution">
    <text evidence="1">The sequence shown here is derived from an EMBL/GenBank/DDBJ whole genome shotgun (WGS) entry which is preliminary data.</text>
</comment>
<reference evidence="2" key="1">
    <citation type="submission" date="2015-07" db="EMBL/GenBank/DDBJ databases">
        <authorList>
            <consortium name="Consortium for Microbial Forensics and Genomics (microFORGE)"/>
            <person name="Knight B.M."/>
            <person name="Roberts D.P."/>
            <person name="Lin D."/>
            <person name="Hari K."/>
            <person name="Fletcher J."/>
            <person name="Melcher U."/>
            <person name="Blagden T."/>
            <person name="Winegar R.A."/>
        </authorList>
    </citation>
    <scope>NUCLEOTIDE SEQUENCE [LARGE SCALE GENOMIC DNA]</scope>
    <source>
        <strain evidence="2">NRRL B-1447</strain>
    </source>
</reference>
<protein>
    <submittedName>
        <fullName evidence="1">Uncharacterized protein</fullName>
    </submittedName>
</protein>
<evidence type="ECO:0000313" key="1">
    <source>
        <dbReference type="EMBL" id="KOG57500.1"/>
    </source>
</evidence>
<name>A0A0L8N4N0_STRVG</name>
<dbReference type="AlphaFoldDB" id="A0A0L8N4N0"/>
<evidence type="ECO:0000313" key="2">
    <source>
        <dbReference type="Proteomes" id="UP000037084"/>
    </source>
</evidence>
<organism evidence="1 2">
    <name type="scientific">Streptomyces virginiae</name>
    <name type="common">Streptomyces cinnamonensis</name>
    <dbReference type="NCBI Taxonomy" id="1961"/>
    <lineage>
        <taxon>Bacteria</taxon>
        <taxon>Bacillati</taxon>
        <taxon>Actinomycetota</taxon>
        <taxon>Actinomycetes</taxon>
        <taxon>Kitasatosporales</taxon>
        <taxon>Streptomycetaceae</taxon>
        <taxon>Streptomyces</taxon>
    </lineage>
</organism>
<accession>A0A0L8N4N0</accession>
<dbReference type="EMBL" id="LGUV01000007">
    <property type="protein sequence ID" value="KOG57500.1"/>
    <property type="molecule type" value="Genomic_DNA"/>
</dbReference>
<proteinExistence type="predicted"/>
<dbReference type="Proteomes" id="UP000037084">
    <property type="component" value="Unassembled WGS sequence"/>
</dbReference>
<sequence>MICRFLVGHALAHQMSDDGFTLIEREEATGGFLRRAKATFFKIFCATFNEGGGAERRIDLMSGTQV</sequence>
<gene>
    <name evidence="1" type="ORF">ADK75_03920</name>
</gene>